<evidence type="ECO:0000256" key="1">
    <source>
        <dbReference type="SAM" id="Phobius"/>
    </source>
</evidence>
<accession>A0A3M9WYW8</accession>
<organism evidence="2 3">
    <name type="scientific">Mesorhizobium japonicum</name>
    <dbReference type="NCBI Taxonomy" id="2066070"/>
    <lineage>
        <taxon>Bacteria</taxon>
        <taxon>Pseudomonadati</taxon>
        <taxon>Pseudomonadota</taxon>
        <taxon>Alphaproteobacteria</taxon>
        <taxon>Hyphomicrobiales</taxon>
        <taxon>Phyllobacteriaceae</taxon>
        <taxon>Mesorhizobium</taxon>
    </lineage>
</organism>
<feature type="transmembrane region" description="Helical" evidence="1">
    <location>
        <begin position="30"/>
        <end position="57"/>
    </location>
</feature>
<keyword evidence="1" id="KW-0472">Membrane</keyword>
<dbReference type="EMBL" id="QKOD01000026">
    <property type="protein sequence ID" value="RNJ41099.1"/>
    <property type="molecule type" value="Genomic_DNA"/>
</dbReference>
<keyword evidence="1" id="KW-0812">Transmembrane</keyword>
<dbReference type="AlphaFoldDB" id="A0A3M9WYW8"/>
<proteinExistence type="predicted"/>
<evidence type="ECO:0000313" key="3">
    <source>
        <dbReference type="Proteomes" id="UP000275436"/>
    </source>
</evidence>
<evidence type="ECO:0000313" key="2">
    <source>
        <dbReference type="EMBL" id="RNJ41099.1"/>
    </source>
</evidence>
<sequence>MEAYALVIAAAATYGGYHVGLWGDDKDAGIMGSILAALVFAVPMGFWFAANVIGYALSGTGRRFC</sequence>
<name>A0A3M9WYW8_9HYPH</name>
<reference evidence="2 3" key="1">
    <citation type="journal article" date="2018" name="Mol. Plant Microbe Interact.">
        <title>Taxonomically Different Co-Microsymbionts of a Relict Legume, Oxytropis popoviana, Have Complementary Sets of Symbiotic Genes and Together Increase the Efficiency of Plant Nodulation.</title>
        <authorList>
            <person name="Safronova V."/>
            <person name="Belimov A."/>
            <person name="Sazanova A."/>
            <person name="Chirak E."/>
            <person name="Verkhozina A."/>
            <person name="Kuznetsova I."/>
            <person name="Andronov E."/>
            <person name="Puhalsky J."/>
            <person name="Tikhonovich I."/>
        </authorList>
    </citation>
    <scope>NUCLEOTIDE SEQUENCE [LARGE SCALE GENOMIC DNA]</scope>
    <source>
        <strain evidence="2 3">Opo-235</strain>
    </source>
</reference>
<comment type="caution">
    <text evidence="2">The sequence shown here is derived from an EMBL/GenBank/DDBJ whole genome shotgun (WGS) entry which is preliminary data.</text>
</comment>
<dbReference type="Proteomes" id="UP000275436">
    <property type="component" value="Unassembled WGS sequence"/>
</dbReference>
<gene>
    <name evidence="2" type="ORF">DNR46_36085</name>
</gene>
<protein>
    <submittedName>
        <fullName evidence="2">Uncharacterized protein</fullName>
    </submittedName>
</protein>
<keyword evidence="1" id="KW-1133">Transmembrane helix</keyword>